<dbReference type="InterPro" id="IPR001851">
    <property type="entry name" value="ABC_transp_permease"/>
</dbReference>
<keyword evidence="6 8" id="KW-1133">Transmembrane helix</keyword>
<keyword evidence="9" id="KW-0762">Sugar transport</keyword>
<evidence type="ECO:0000256" key="6">
    <source>
        <dbReference type="ARBA" id="ARBA00022989"/>
    </source>
</evidence>
<sequence length="337" mass="34506">MSSNPNVGAAAAPIEQATSKRRSTTALKIYAMEAILLLLVIVLIAVAPGFATLGNALNVLRTGAMLGIIAFGMTAVIVSGEIDLSVGAGVALAGCIVAYCSEQLAPSLDYPLAIVIGVVAAVGVGVACGTFTGTIRRLFNVPTFITTLALFTALRGAANLISGGFPLTDLPGWFSFLGAGDLYGIPFPVYVLLVVFVGMQFLMKYTSYGRSVYAVGGNAEAARLSGINVYGVKTIALAITGGLTAVSGVLIASQIGSGTGTTATGMELDVIAAVIIGGTSLFGGKGRVWGTLLGVLFLGCVTNGMTLLNVNEYWQYVVRGAIILGAVLLNQILERVK</sequence>
<gene>
    <name evidence="9" type="ORF">BCL32_5128</name>
</gene>
<evidence type="ECO:0000256" key="8">
    <source>
        <dbReference type="SAM" id="Phobius"/>
    </source>
</evidence>
<evidence type="ECO:0000313" key="9">
    <source>
        <dbReference type="EMBL" id="TVZ64857.1"/>
    </source>
</evidence>
<dbReference type="PANTHER" id="PTHR32196">
    <property type="entry name" value="ABC TRANSPORTER PERMEASE PROTEIN YPHD-RELATED-RELATED"/>
    <property type="match status" value="1"/>
</dbReference>
<reference evidence="9 10" key="1">
    <citation type="submission" date="2019-06" db="EMBL/GenBank/DDBJ databases">
        <title>Pac Bio to generate improved reference genome sequences for organisms with transposon mutant libraries (support for FEBA project).</title>
        <authorList>
            <person name="Blow M."/>
        </authorList>
    </citation>
    <scope>NUCLEOTIDE SEQUENCE [LARGE SCALE GENOMIC DNA]</scope>
    <source>
        <strain evidence="9 10">USDA 1844</strain>
    </source>
</reference>
<protein>
    <submittedName>
        <fullName evidence="9">Simple sugar transport system permease protein/ribose transport system permease protein</fullName>
    </submittedName>
</protein>
<dbReference type="AlphaFoldDB" id="A0A559SR69"/>
<name>A0A559SR69_9HYPH</name>
<dbReference type="GO" id="GO:0022857">
    <property type="term" value="F:transmembrane transporter activity"/>
    <property type="evidence" value="ECO:0007669"/>
    <property type="project" value="InterPro"/>
</dbReference>
<accession>A0A559SR69</accession>
<dbReference type="GO" id="GO:0005886">
    <property type="term" value="C:plasma membrane"/>
    <property type="evidence" value="ECO:0007669"/>
    <property type="project" value="UniProtKB-SubCell"/>
</dbReference>
<dbReference type="Pfam" id="PF02653">
    <property type="entry name" value="BPD_transp_2"/>
    <property type="match status" value="1"/>
</dbReference>
<dbReference type="PANTHER" id="PTHR32196:SF21">
    <property type="entry name" value="ABC TRANSPORTER PERMEASE PROTEIN YPHD-RELATED"/>
    <property type="match status" value="1"/>
</dbReference>
<dbReference type="Proteomes" id="UP000319824">
    <property type="component" value="Unassembled WGS sequence"/>
</dbReference>
<keyword evidence="3" id="KW-1003">Cell membrane</keyword>
<keyword evidence="7 8" id="KW-0472">Membrane</keyword>
<proteinExistence type="predicted"/>
<evidence type="ECO:0000256" key="7">
    <source>
        <dbReference type="ARBA" id="ARBA00023136"/>
    </source>
</evidence>
<evidence type="ECO:0000256" key="4">
    <source>
        <dbReference type="ARBA" id="ARBA00022519"/>
    </source>
</evidence>
<feature type="transmembrane region" description="Helical" evidence="8">
    <location>
        <begin position="110"/>
        <end position="131"/>
    </location>
</feature>
<keyword evidence="4" id="KW-0997">Cell inner membrane</keyword>
<dbReference type="EMBL" id="VISO01000003">
    <property type="protein sequence ID" value="TVZ64857.1"/>
    <property type="molecule type" value="Genomic_DNA"/>
</dbReference>
<feature type="transmembrane region" description="Helical" evidence="8">
    <location>
        <begin position="59"/>
        <end position="78"/>
    </location>
</feature>
<dbReference type="CDD" id="cd06579">
    <property type="entry name" value="TM_PBP1_transp_AraH_like"/>
    <property type="match status" value="1"/>
</dbReference>
<evidence type="ECO:0000256" key="5">
    <source>
        <dbReference type="ARBA" id="ARBA00022692"/>
    </source>
</evidence>
<comment type="caution">
    <text evidence="9">The sequence shown here is derived from an EMBL/GenBank/DDBJ whole genome shotgun (WGS) entry which is preliminary data.</text>
</comment>
<comment type="subcellular location">
    <subcellularLocation>
        <location evidence="1">Cell membrane</location>
        <topology evidence="1">Multi-pass membrane protein</topology>
    </subcellularLocation>
</comment>
<dbReference type="RefSeq" id="WP_022716398.1">
    <property type="nucleotide sequence ID" value="NZ_ATTQ01000010.1"/>
</dbReference>
<evidence type="ECO:0000256" key="2">
    <source>
        <dbReference type="ARBA" id="ARBA00022448"/>
    </source>
</evidence>
<keyword evidence="2" id="KW-0813">Transport</keyword>
<feature type="transmembrane region" description="Helical" evidence="8">
    <location>
        <begin position="288"/>
        <end position="307"/>
    </location>
</feature>
<feature type="transmembrane region" description="Helical" evidence="8">
    <location>
        <begin position="138"/>
        <end position="162"/>
    </location>
</feature>
<keyword evidence="5 8" id="KW-0812">Transmembrane</keyword>
<evidence type="ECO:0000256" key="1">
    <source>
        <dbReference type="ARBA" id="ARBA00004651"/>
    </source>
</evidence>
<feature type="transmembrane region" description="Helical" evidence="8">
    <location>
        <begin position="29"/>
        <end position="53"/>
    </location>
</feature>
<evidence type="ECO:0000256" key="3">
    <source>
        <dbReference type="ARBA" id="ARBA00022475"/>
    </source>
</evidence>
<feature type="transmembrane region" description="Helical" evidence="8">
    <location>
        <begin position="313"/>
        <end position="333"/>
    </location>
</feature>
<feature type="transmembrane region" description="Helical" evidence="8">
    <location>
        <begin position="182"/>
        <end position="203"/>
    </location>
</feature>
<evidence type="ECO:0000313" key="10">
    <source>
        <dbReference type="Proteomes" id="UP000319824"/>
    </source>
</evidence>
<feature type="transmembrane region" description="Helical" evidence="8">
    <location>
        <begin position="85"/>
        <end position="104"/>
    </location>
</feature>
<organism evidence="9 10">
    <name type="scientific">Rhizobium mongolense USDA 1844</name>
    <dbReference type="NCBI Taxonomy" id="1079460"/>
    <lineage>
        <taxon>Bacteria</taxon>
        <taxon>Pseudomonadati</taxon>
        <taxon>Pseudomonadota</taxon>
        <taxon>Alphaproteobacteria</taxon>
        <taxon>Hyphomicrobiales</taxon>
        <taxon>Rhizobiaceae</taxon>
        <taxon>Rhizobium/Agrobacterium group</taxon>
        <taxon>Rhizobium</taxon>
    </lineage>
</organism>